<evidence type="ECO:0000313" key="3">
    <source>
        <dbReference type="Proteomes" id="UP000324974"/>
    </source>
</evidence>
<dbReference type="EMBL" id="CP042425">
    <property type="protein sequence ID" value="QEL14443.1"/>
    <property type="molecule type" value="Genomic_DNA"/>
</dbReference>
<dbReference type="RefSeq" id="WP_149109332.1">
    <property type="nucleotide sequence ID" value="NZ_CP042425.1"/>
</dbReference>
<organism evidence="2 3">
    <name type="scientific">Limnoglobus roseus</name>
    <dbReference type="NCBI Taxonomy" id="2598579"/>
    <lineage>
        <taxon>Bacteria</taxon>
        <taxon>Pseudomonadati</taxon>
        <taxon>Planctomycetota</taxon>
        <taxon>Planctomycetia</taxon>
        <taxon>Gemmatales</taxon>
        <taxon>Gemmataceae</taxon>
        <taxon>Limnoglobus</taxon>
    </lineage>
</organism>
<sequence>MGSSKTPGSLGTVAGPAINDGTTVRAKSSPPGVIAHSRDEKAEAEAKPVETNVYEIQKTTGTARRLNEAEVRTKCKDPNLAARLQSRKFFILHGGHLTPSSQDTINKINDPSQCERIVGFAVRKIQADAVAAGGKFLDGYYVGFAKAVVEAAISFTPKKPDDGVALAGETFGFEVGDRPSVLPAYQIYDAIARADDENGYDKVQHFMRSMYLQYSSGSDVTDVFQYAKEIRDEVKSWFGGGQGYNGKDMLANNRGQAYGQQLYAKYHPIRNFLRNLD</sequence>
<proteinExistence type="predicted"/>
<evidence type="ECO:0000256" key="1">
    <source>
        <dbReference type="SAM" id="MobiDB-lite"/>
    </source>
</evidence>
<gene>
    <name evidence="2" type="ORF">PX52LOC_01331</name>
</gene>
<protein>
    <submittedName>
        <fullName evidence="2">Uncharacterized protein</fullName>
    </submittedName>
</protein>
<name>A0A5C1A8C6_9BACT</name>
<accession>A0A5C1A8C6</accession>
<feature type="compositionally biased region" description="Basic and acidic residues" evidence="1">
    <location>
        <begin position="36"/>
        <end position="46"/>
    </location>
</feature>
<feature type="region of interest" description="Disordered" evidence="1">
    <location>
        <begin position="1"/>
        <end position="46"/>
    </location>
</feature>
<keyword evidence="3" id="KW-1185">Reference proteome</keyword>
<reference evidence="3" key="1">
    <citation type="submission" date="2019-08" db="EMBL/GenBank/DDBJ databases">
        <title>Limnoglobus roseus gen. nov., sp. nov., a novel freshwater planctomycete with a giant genome from the family Gemmataceae.</title>
        <authorList>
            <person name="Kulichevskaya I.S."/>
            <person name="Naumoff D.G."/>
            <person name="Miroshnikov K."/>
            <person name="Ivanova A."/>
            <person name="Philippov D.A."/>
            <person name="Hakobyan A."/>
            <person name="Rijpstra I.C."/>
            <person name="Sinninghe Damste J.S."/>
            <person name="Liesack W."/>
            <person name="Dedysh S.N."/>
        </authorList>
    </citation>
    <scope>NUCLEOTIDE SEQUENCE [LARGE SCALE GENOMIC DNA]</scope>
    <source>
        <strain evidence="3">PX52</strain>
    </source>
</reference>
<dbReference type="Proteomes" id="UP000324974">
    <property type="component" value="Chromosome"/>
</dbReference>
<dbReference type="OrthoDB" id="1029958at2"/>
<dbReference type="KEGG" id="lrs:PX52LOC_01331"/>
<dbReference type="AlphaFoldDB" id="A0A5C1A8C6"/>
<evidence type="ECO:0000313" key="2">
    <source>
        <dbReference type="EMBL" id="QEL14443.1"/>
    </source>
</evidence>